<dbReference type="STRING" id="1867952.MTBPR1_40115"/>
<dbReference type="AlphaFoldDB" id="A0A1C3RIJ9"/>
<keyword evidence="1" id="KW-0732">Signal</keyword>
<dbReference type="SUPFAM" id="SSF52833">
    <property type="entry name" value="Thioredoxin-like"/>
    <property type="match status" value="1"/>
</dbReference>
<dbReference type="OrthoDB" id="9808254at2"/>
<organism evidence="2 3">
    <name type="scientific">Candidatus Terasakiella magnetica</name>
    <dbReference type="NCBI Taxonomy" id="1867952"/>
    <lineage>
        <taxon>Bacteria</taxon>
        <taxon>Pseudomonadati</taxon>
        <taxon>Pseudomonadota</taxon>
        <taxon>Alphaproteobacteria</taxon>
        <taxon>Rhodospirillales</taxon>
        <taxon>Terasakiellaceae</taxon>
        <taxon>Terasakiella</taxon>
    </lineage>
</organism>
<accession>A0A1C3RIJ9</accession>
<dbReference type="PANTHER" id="PTHR36057:SF1">
    <property type="entry name" value="LIPOPROTEIN LIPID ATTACHMENT SITE-LIKE PROTEIN, PUTATIVE (DUF1223)-RELATED"/>
    <property type="match status" value="1"/>
</dbReference>
<evidence type="ECO:0000313" key="3">
    <source>
        <dbReference type="Proteomes" id="UP000231658"/>
    </source>
</evidence>
<dbReference type="InterPro" id="IPR010634">
    <property type="entry name" value="DUF1223"/>
</dbReference>
<keyword evidence="3" id="KW-1185">Reference proteome</keyword>
<dbReference type="PANTHER" id="PTHR36057">
    <property type="match status" value="1"/>
</dbReference>
<protein>
    <recommendedName>
        <fullName evidence="4">Secreted protein</fullName>
    </recommendedName>
</protein>
<evidence type="ECO:0000313" key="2">
    <source>
        <dbReference type="EMBL" id="SCA57092.1"/>
    </source>
</evidence>
<proteinExistence type="predicted"/>
<dbReference type="InterPro" id="IPR036249">
    <property type="entry name" value="Thioredoxin-like_sf"/>
</dbReference>
<evidence type="ECO:0000256" key="1">
    <source>
        <dbReference type="SAM" id="SignalP"/>
    </source>
</evidence>
<name>A0A1C3RIJ9_9PROT</name>
<gene>
    <name evidence="2" type="ORF">MTBPR1_40115</name>
</gene>
<evidence type="ECO:0008006" key="4">
    <source>
        <dbReference type="Google" id="ProtNLM"/>
    </source>
</evidence>
<dbReference type="Proteomes" id="UP000231658">
    <property type="component" value="Unassembled WGS sequence"/>
</dbReference>
<feature type="signal peptide" evidence="1">
    <location>
        <begin position="1"/>
        <end position="20"/>
    </location>
</feature>
<dbReference type="RefSeq" id="WP_069189148.1">
    <property type="nucleotide sequence ID" value="NZ_FLYE01000034.1"/>
</dbReference>
<reference evidence="2 3" key="1">
    <citation type="submission" date="2016-07" db="EMBL/GenBank/DDBJ databases">
        <authorList>
            <person name="Lefevre C.T."/>
        </authorList>
    </citation>
    <scope>NUCLEOTIDE SEQUENCE [LARGE SCALE GENOMIC DNA]</scope>
    <source>
        <strain evidence="2">PR1</strain>
    </source>
</reference>
<dbReference type="Pfam" id="PF06764">
    <property type="entry name" value="DUF1223"/>
    <property type="match status" value="1"/>
</dbReference>
<dbReference type="EMBL" id="FLYE01000034">
    <property type="protein sequence ID" value="SCA57092.1"/>
    <property type="molecule type" value="Genomic_DNA"/>
</dbReference>
<feature type="chain" id="PRO_5008680813" description="Secreted protein" evidence="1">
    <location>
        <begin position="21"/>
        <end position="227"/>
    </location>
</feature>
<sequence length="227" mass="25439">MLRIILLLTLLVFTPTHAPANERLSVVELFTSQGCSSCPPADAFLGKLAKRPDVLALAYHVDYWDYIGWEDVHAKAAFSDRQRDYAKKFNLRYVYTPQMIVNGTYQSSGNKQHAVIGSIKNDLSSSKGLEVSHNGTVLNITGSDHNDTISIYHVRYLKEVTTEVRRGENRGKTLTDYHIVTSLKKLGNWQGGSQSLPLGAVNKEENEDQAIFLQRQSDMKILTAIKL</sequence>